<accession>A0A7J0EGV2</accession>
<keyword evidence="2" id="KW-1185">Reference proteome</keyword>
<name>A0A7J0EGV2_9ERIC</name>
<evidence type="ECO:0000313" key="2">
    <source>
        <dbReference type="Proteomes" id="UP000585474"/>
    </source>
</evidence>
<dbReference type="EMBL" id="BJWL01000004">
    <property type="protein sequence ID" value="GFY85416.1"/>
    <property type="molecule type" value="Genomic_DNA"/>
</dbReference>
<organism evidence="1 2">
    <name type="scientific">Actinidia rufa</name>
    <dbReference type="NCBI Taxonomy" id="165716"/>
    <lineage>
        <taxon>Eukaryota</taxon>
        <taxon>Viridiplantae</taxon>
        <taxon>Streptophyta</taxon>
        <taxon>Embryophyta</taxon>
        <taxon>Tracheophyta</taxon>
        <taxon>Spermatophyta</taxon>
        <taxon>Magnoliopsida</taxon>
        <taxon>eudicotyledons</taxon>
        <taxon>Gunneridae</taxon>
        <taxon>Pentapetalae</taxon>
        <taxon>asterids</taxon>
        <taxon>Ericales</taxon>
        <taxon>Actinidiaceae</taxon>
        <taxon>Actinidia</taxon>
    </lineage>
</organism>
<sequence>MGPVRFASCYGGSELDDWFCSRDGFVGGFVGEYSVSSSLCSSGLRGWRNCSMTSYGWDGDGAQMSSC</sequence>
<dbReference type="Proteomes" id="UP000585474">
    <property type="component" value="Unassembled WGS sequence"/>
</dbReference>
<reference evidence="1 2" key="1">
    <citation type="submission" date="2019-07" db="EMBL/GenBank/DDBJ databases">
        <title>De Novo Assembly of kiwifruit Actinidia rufa.</title>
        <authorList>
            <person name="Sugita-Konishi S."/>
            <person name="Sato K."/>
            <person name="Mori E."/>
            <person name="Abe Y."/>
            <person name="Kisaki G."/>
            <person name="Hamano K."/>
            <person name="Suezawa K."/>
            <person name="Otani M."/>
            <person name="Fukuda T."/>
            <person name="Manabe T."/>
            <person name="Gomi K."/>
            <person name="Tabuchi M."/>
            <person name="Akimitsu K."/>
            <person name="Kataoka I."/>
        </authorList>
    </citation>
    <scope>NUCLEOTIDE SEQUENCE [LARGE SCALE GENOMIC DNA]</scope>
    <source>
        <strain evidence="2">cv. Fuchu</strain>
    </source>
</reference>
<gene>
    <name evidence="1" type="ORF">Acr_04g0001540</name>
</gene>
<evidence type="ECO:0000313" key="1">
    <source>
        <dbReference type="EMBL" id="GFY85416.1"/>
    </source>
</evidence>
<comment type="caution">
    <text evidence="1">The sequence shown here is derived from an EMBL/GenBank/DDBJ whole genome shotgun (WGS) entry which is preliminary data.</text>
</comment>
<protein>
    <submittedName>
        <fullName evidence="1">Uncharacterized protein</fullName>
    </submittedName>
</protein>
<proteinExistence type="predicted"/>
<dbReference type="AlphaFoldDB" id="A0A7J0EGV2"/>